<dbReference type="PANTHER" id="PTHR43081">
    <property type="entry name" value="ADENYLATE CYCLASE, TERMINAL-DIFFERENTIATION SPECIFIC-RELATED"/>
    <property type="match status" value="1"/>
</dbReference>
<sequence>MAVKKYAKLLKTRNFGLCIGLFFAVLLTVIGSGSGFFRNLEPGILDSYFSLKEFYSRRSIQKGVWFNPEDDKVSSDIVIVGVDLKTLQRFGSWPFPRSVHADLVNSFSRISDQSERERALLLDFFFIDDSRNREDDEALESSIRESDRVFLESILEQFPSEIDIDQEMKHRQSYLDAKTPSLTKIGQGWKDMASFQGLQTNLAGLNSAARGYGAANMDFQDTVVRRQPLVFKYSELVGEIAYEELVPGFLADESVFERLSWFDSEGLEHQIEQPLTEASIARLRKAMERKAPPLVYDADGDGVPETETRVIEIYRDSFYPSIALSLALHSWNAKADDCSVLPGKEIRIARTGQSDAVIPVDYQCAMWINFAGRPSSSSSEGYRTFPVRSYAGYVRDSSPEVEQQPETRGVKDKILLVGAFEKGMADDEKQTPYGMMFGIEIHANALNTLLTERFIDRPDGIAFALAVFLSVMLVAFLAARMKSLLSLPLSLLYASLFYLFCSYLFDEAGILLNYSVPAAGMFFTYVTIILYRATTEERDKRKLRNMFGKYVSPDVVAQMLDNPPELGGVDRDLTVFFSDIRGFTSLSETLTPQELVKHLNEYLSAMTDIILETGGTLDKYVGDEIMCFWGAPLEVKDHASRACKCALLQKKKLEDLNNAWPQEKRLAIGIGINTGVMTVGNMGSEGRMNYTLMGDNVNLGARLEGTNKMYGTMIIVSEYTYALVRDEYIFRELDIIRVKGKNKPVVIYELVDWLS</sequence>
<dbReference type="RefSeq" id="WP_230755259.1">
    <property type="nucleotide sequence ID" value="NZ_JAINWA010000003.1"/>
</dbReference>
<keyword evidence="10" id="KW-1185">Reference proteome</keyword>
<name>A0AAE3JJZ4_9SPIR</name>
<dbReference type="FunFam" id="3.30.70.1230:FF:000016">
    <property type="entry name" value="Adenylate/guanylate cyclase domain-containing protein"/>
    <property type="match status" value="1"/>
</dbReference>
<gene>
    <name evidence="9" type="ORF">K7J14_08510</name>
</gene>
<dbReference type="EMBL" id="JAINWA010000003">
    <property type="protein sequence ID" value="MCD1654745.1"/>
    <property type="molecule type" value="Genomic_DNA"/>
</dbReference>
<evidence type="ECO:0000256" key="3">
    <source>
        <dbReference type="ARBA" id="ARBA00022475"/>
    </source>
</evidence>
<dbReference type="InterPro" id="IPR001054">
    <property type="entry name" value="A/G_cyclase"/>
</dbReference>
<keyword evidence="3" id="KW-1003">Cell membrane</keyword>
<dbReference type="Proteomes" id="UP001198163">
    <property type="component" value="Unassembled WGS sequence"/>
</dbReference>
<evidence type="ECO:0000256" key="7">
    <source>
        <dbReference type="SAM" id="Phobius"/>
    </source>
</evidence>
<evidence type="ECO:0000256" key="4">
    <source>
        <dbReference type="ARBA" id="ARBA00022692"/>
    </source>
</evidence>
<keyword evidence="5 7" id="KW-1133">Transmembrane helix</keyword>
<comment type="caution">
    <text evidence="9">The sequence shown here is derived from an EMBL/GenBank/DDBJ whole genome shotgun (WGS) entry which is preliminary data.</text>
</comment>
<dbReference type="GO" id="GO:0006171">
    <property type="term" value="P:cAMP biosynthetic process"/>
    <property type="evidence" value="ECO:0007669"/>
    <property type="project" value="TreeGrafter"/>
</dbReference>
<dbReference type="AlphaFoldDB" id="A0AAE3JJZ4"/>
<evidence type="ECO:0000256" key="5">
    <source>
        <dbReference type="ARBA" id="ARBA00022989"/>
    </source>
</evidence>
<dbReference type="InterPro" id="IPR050697">
    <property type="entry name" value="Adenylyl/Guanylyl_Cyclase_3/4"/>
</dbReference>
<organism evidence="9 10">
    <name type="scientific">Teretinema zuelzerae</name>
    <dbReference type="NCBI Taxonomy" id="156"/>
    <lineage>
        <taxon>Bacteria</taxon>
        <taxon>Pseudomonadati</taxon>
        <taxon>Spirochaetota</taxon>
        <taxon>Spirochaetia</taxon>
        <taxon>Spirochaetales</taxon>
        <taxon>Treponemataceae</taxon>
        <taxon>Teretinema</taxon>
    </lineage>
</organism>
<feature type="domain" description="Guanylate cyclase" evidence="8">
    <location>
        <begin position="574"/>
        <end position="704"/>
    </location>
</feature>
<dbReference type="PROSITE" id="PS50125">
    <property type="entry name" value="GUANYLATE_CYCLASE_2"/>
    <property type="match status" value="1"/>
</dbReference>
<dbReference type="Pfam" id="PF05226">
    <property type="entry name" value="CHASE2"/>
    <property type="match status" value="1"/>
</dbReference>
<protein>
    <submittedName>
        <fullName evidence="9">Adenylate/guanylate cyclase domain-containing protein</fullName>
    </submittedName>
</protein>
<reference evidence="9" key="1">
    <citation type="submission" date="2021-08" db="EMBL/GenBank/DDBJ databases">
        <title>Comparative analyses of Brucepasteria parasyntrophica and Teretinema zuelzerae.</title>
        <authorList>
            <person name="Song Y."/>
            <person name="Brune A."/>
        </authorList>
    </citation>
    <scope>NUCLEOTIDE SEQUENCE</scope>
    <source>
        <strain evidence="9">DSM 1903</strain>
    </source>
</reference>
<evidence type="ECO:0000256" key="6">
    <source>
        <dbReference type="ARBA" id="ARBA00023136"/>
    </source>
</evidence>
<feature type="transmembrane region" description="Helical" evidence="7">
    <location>
        <begin position="485"/>
        <end position="505"/>
    </location>
</feature>
<evidence type="ECO:0000313" key="10">
    <source>
        <dbReference type="Proteomes" id="UP001198163"/>
    </source>
</evidence>
<evidence type="ECO:0000256" key="1">
    <source>
        <dbReference type="ARBA" id="ARBA00004196"/>
    </source>
</evidence>
<dbReference type="Pfam" id="PF00211">
    <property type="entry name" value="Guanylate_cyc"/>
    <property type="match status" value="1"/>
</dbReference>
<dbReference type="GO" id="GO:0035556">
    <property type="term" value="P:intracellular signal transduction"/>
    <property type="evidence" value="ECO:0007669"/>
    <property type="project" value="InterPro"/>
</dbReference>
<keyword evidence="4 7" id="KW-0812">Transmembrane</keyword>
<dbReference type="CDD" id="cd07302">
    <property type="entry name" value="CHD"/>
    <property type="match status" value="1"/>
</dbReference>
<evidence type="ECO:0000313" key="9">
    <source>
        <dbReference type="EMBL" id="MCD1654745.1"/>
    </source>
</evidence>
<dbReference type="InterPro" id="IPR007890">
    <property type="entry name" value="CHASE2"/>
</dbReference>
<dbReference type="SUPFAM" id="SSF55073">
    <property type="entry name" value="Nucleotide cyclase"/>
    <property type="match status" value="1"/>
</dbReference>
<comment type="subcellular location">
    <subcellularLocation>
        <location evidence="1">Cell envelope</location>
    </subcellularLocation>
</comment>
<feature type="transmembrane region" description="Helical" evidence="7">
    <location>
        <begin position="511"/>
        <end position="534"/>
    </location>
</feature>
<proteinExistence type="inferred from homology"/>
<dbReference type="SMART" id="SM00044">
    <property type="entry name" value="CYCc"/>
    <property type="match status" value="1"/>
</dbReference>
<dbReference type="Gene3D" id="3.30.70.1230">
    <property type="entry name" value="Nucleotide cyclase"/>
    <property type="match status" value="1"/>
</dbReference>
<dbReference type="GO" id="GO:0004016">
    <property type="term" value="F:adenylate cyclase activity"/>
    <property type="evidence" value="ECO:0007669"/>
    <property type="project" value="UniProtKB-ARBA"/>
</dbReference>
<dbReference type="GO" id="GO:0030313">
    <property type="term" value="C:cell envelope"/>
    <property type="evidence" value="ECO:0007669"/>
    <property type="project" value="UniProtKB-SubCell"/>
</dbReference>
<dbReference type="PANTHER" id="PTHR43081:SF1">
    <property type="entry name" value="ADENYLATE CYCLASE, TERMINAL-DIFFERENTIATION SPECIFIC"/>
    <property type="match status" value="1"/>
</dbReference>
<keyword evidence="6 7" id="KW-0472">Membrane</keyword>
<dbReference type="SMART" id="SM01080">
    <property type="entry name" value="CHASE2"/>
    <property type="match status" value="1"/>
</dbReference>
<comment type="similarity">
    <text evidence="2">Belongs to the adenylyl cyclase class-3 family.</text>
</comment>
<feature type="transmembrane region" description="Helical" evidence="7">
    <location>
        <begin position="460"/>
        <end position="478"/>
    </location>
</feature>
<dbReference type="InterPro" id="IPR029787">
    <property type="entry name" value="Nucleotide_cyclase"/>
</dbReference>
<accession>A0AAE3JJZ4</accession>
<evidence type="ECO:0000256" key="2">
    <source>
        <dbReference type="ARBA" id="ARBA00005381"/>
    </source>
</evidence>
<evidence type="ECO:0000259" key="8">
    <source>
        <dbReference type="PROSITE" id="PS50125"/>
    </source>
</evidence>